<protein>
    <recommendedName>
        <fullName evidence="4">Zn(2)-C6 fungal-type domain-containing protein</fullName>
    </recommendedName>
</protein>
<evidence type="ECO:0000256" key="3">
    <source>
        <dbReference type="SAM" id="MobiDB-lite"/>
    </source>
</evidence>
<dbReference type="Pfam" id="PF00172">
    <property type="entry name" value="Zn_clus"/>
    <property type="match status" value="1"/>
</dbReference>
<dbReference type="EMBL" id="ML993591">
    <property type="protein sequence ID" value="KAF2168102.1"/>
    <property type="molecule type" value="Genomic_DNA"/>
</dbReference>
<dbReference type="GO" id="GO:0008270">
    <property type="term" value="F:zinc ion binding"/>
    <property type="evidence" value="ECO:0007669"/>
    <property type="project" value="InterPro"/>
</dbReference>
<dbReference type="GO" id="GO:0005634">
    <property type="term" value="C:nucleus"/>
    <property type="evidence" value="ECO:0007669"/>
    <property type="project" value="TreeGrafter"/>
</dbReference>
<dbReference type="GO" id="GO:0006351">
    <property type="term" value="P:DNA-templated transcription"/>
    <property type="evidence" value="ECO:0007669"/>
    <property type="project" value="InterPro"/>
</dbReference>
<dbReference type="CDD" id="cd00067">
    <property type="entry name" value="GAL4"/>
    <property type="match status" value="1"/>
</dbReference>
<organism evidence="5 6">
    <name type="scientific">Zasmidium cellare ATCC 36951</name>
    <dbReference type="NCBI Taxonomy" id="1080233"/>
    <lineage>
        <taxon>Eukaryota</taxon>
        <taxon>Fungi</taxon>
        <taxon>Dikarya</taxon>
        <taxon>Ascomycota</taxon>
        <taxon>Pezizomycotina</taxon>
        <taxon>Dothideomycetes</taxon>
        <taxon>Dothideomycetidae</taxon>
        <taxon>Mycosphaerellales</taxon>
        <taxon>Mycosphaerellaceae</taxon>
        <taxon>Zasmidium</taxon>
    </lineage>
</organism>
<keyword evidence="2" id="KW-0539">Nucleus</keyword>
<dbReference type="PROSITE" id="PS50048">
    <property type="entry name" value="ZN2_CY6_FUNGAL_2"/>
    <property type="match status" value="1"/>
</dbReference>
<dbReference type="InterPro" id="IPR007219">
    <property type="entry name" value="XnlR_reg_dom"/>
</dbReference>
<name>A0A6A6CQK0_ZASCE</name>
<dbReference type="PANTHER" id="PTHR31668:SF4">
    <property type="entry name" value="TRANSCRIPTIONAL ACTIVATOR PROTEIN DAL81"/>
    <property type="match status" value="1"/>
</dbReference>
<dbReference type="Proteomes" id="UP000799537">
    <property type="component" value="Unassembled WGS sequence"/>
</dbReference>
<dbReference type="OrthoDB" id="2264294at2759"/>
<evidence type="ECO:0000256" key="2">
    <source>
        <dbReference type="ARBA" id="ARBA00023242"/>
    </source>
</evidence>
<dbReference type="GeneID" id="54559181"/>
<dbReference type="GO" id="GO:0003677">
    <property type="term" value="F:DNA binding"/>
    <property type="evidence" value="ECO:0007669"/>
    <property type="project" value="InterPro"/>
</dbReference>
<feature type="domain" description="Zn(2)-C6 fungal-type" evidence="4">
    <location>
        <begin position="26"/>
        <end position="58"/>
    </location>
</feature>
<dbReference type="AlphaFoldDB" id="A0A6A6CQK0"/>
<keyword evidence="6" id="KW-1185">Reference proteome</keyword>
<evidence type="ECO:0000256" key="1">
    <source>
        <dbReference type="ARBA" id="ARBA00022723"/>
    </source>
</evidence>
<dbReference type="Gene3D" id="4.10.240.10">
    <property type="entry name" value="Zn(2)-C6 fungal-type DNA-binding domain"/>
    <property type="match status" value="1"/>
</dbReference>
<feature type="region of interest" description="Disordered" evidence="3">
    <location>
        <begin position="1"/>
        <end position="25"/>
    </location>
</feature>
<dbReference type="InterPro" id="IPR001138">
    <property type="entry name" value="Zn2Cys6_DnaBD"/>
</dbReference>
<dbReference type="CDD" id="cd12148">
    <property type="entry name" value="fungal_TF_MHR"/>
    <property type="match status" value="1"/>
</dbReference>
<dbReference type="SMART" id="SM00066">
    <property type="entry name" value="GAL4"/>
    <property type="match status" value="1"/>
</dbReference>
<keyword evidence="1" id="KW-0479">Metal-binding</keyword>
<gene>
    <name evidence="5" type="ORF">M409DRAFT_21547</name>
</gene>
<evidence type="ECO:0000313" key="6">
    <source>
        <dbReference type="Proteomes" id="UP000799537"/>
    </source>
</evidence>
<dbReference type="InterPro" id="IPR050797">
    <property type="entry name" value="Carb_Metab_Trans_Reg"/>
</dbReference>
<dbReference type="InterPro" id="IPR036864">
    <property type="entry name" value="Zn2-C6_fun-type_DNA-bd_sf"/>
</dbReference>
<dbReference type="SUPFAM" id="SSF57701">
    <property type="entry name" value="Zn2/Cys6 DNA-binding domain"/>
    <property type="match status" value="1"/>
</dbReference>
<dbReference type="Pfam" id="PF04082">
    <property type="entry name" value="Fungal_trans"/>
    <property type="match status" value="1"/>
</dbReference>
<dbReference type="RefSeq" id="XP_033668991.1">
    <property type="nucleotide sequence ID" value="XM_033805909.1"/>
</dbReference>
<dbReference type="PANTHER" id="PTHR31668">
    <property type="entry name" value="GLUCOSE TRANSPORT TRANSCRIPTION REGULATOR RGT1-RELATED-RELATED"/>
    <property type="match status" value="1"/>
</dbReference>
<dbReference type="GO" id="GO:0001080">
    <property type="term" value="P:nitrogen catabolite activation of transcription from RNA polymerase II promoter"/>
    <property type="evidence" value="ECO:0007669"/>
    <property type="project" value="TreeGrafter"/>
</dbReference>
<reference evidence="5" key="1">
    <citation type="journal article" date="2020" name="Stud. Mycol.">
        <title>101 Dothideomycetes genomes: a test case for predicting lifestyles and emergence of pathogens.</title>
        <authorList>
            <person name="Haridas S."/>
            <person name="Albert R."/>
            <person name="Binder M."/>
            <person name="Bloem J."/>
            <person name="Labutti K."/>
            <person name="Salamov A."/>
            <person name="Andreopoulos B."/>
            <person name="Baker S."/>
            <person name="Barry K."/>
            <person name="Bills G."/>
            <person name="Bluhm B."/>
            <person name="Cannon C."/>
            <person name="Castanera R."/>
            <person name="Culley D."/>
            <person name="Daum C."/>
            <person name="Ezra D."/>
            <person name="Gonzalez J."/>
            <person name="Henrissat B."/>
            <person name="Kuo A."/>
            <person name="Liang C."/>
            <person name="Lipzen A."/>
            <person name="Lutzoni F."/>
            <person name="Magnuson J."/>
            <person name="Mondo S."/>
            <person name="Nolan M."/>
            <person name="Ohm R."/>
            <person name="Pangilinan J."/>
            <person name="Park H.-J."/>
            <person name="Ramirez L."/>
            <person name="Alfaro M."/>
            <person name="Sun H."/>
            <person name="Tritt A."/>
            <person name="Yoshinaga Y."/>
            <person name="Zwiers L.-H."/>
            <person name="Turgeon B."/>
            <person name="Goodwin S."/>
            <person name="Spatafora J."/>
            <person name="Crous P."/>
            <person name="Grigoriev I."/>
        </authorList>
    </citation>
    <scope>NUCLEOTIDE SEQUENCE</scope>
    <source>
        <strain evidence="5">ATCC 36951</strain>
    </source>
</reference>
<evidence type="ECO:0000259" key="4">
    <source>
        <dbReference type="PROSITE" id="PS50048"/>
    </source>
</evidence>
<dbReference type="GO" id="GO:0000981">
    <property type="term" value="F:DNA-binding transcription factor activity, RNA polymerase II-specific"/>
    <property type="evidence" value="ECO:0007669"/>
    <property type="project" value="InterPro"/>
</dbReference>
<accession>A0A6A6CQK0</accession>
<proteinExistence type="predicted"/>
<sequence>MTTTTAKIPRTGPDHAANGTTKRSRPCDACRRRKSKCVTEEGQTVCVLCAFHNQECLYLEAPQPRKRTLPSGTTDAQSPSKRSRTILIKPGTGVEEYDTLPGPSLLKRTLGLQNRHHSEYVGPNAIPDVYSGLPTDVRDNSAHESNKPSADYVRFVHPLAAFRIIPDASTSGWDQERTDIDEIENTAQGHGAELVELYFRIVHPSFPVLHKDVFLEKYERSYREFSPPLLAAVYLLASGYWSYSESLQKARPIDAVALQTLAFNALQNTMRRPKLSTLQAGLLLSQYQKAFMGAVPNERRDRLTVQLVNLAHSLGLHLDCSYWDIPDWEIGLRRRIGWALFMQDKWSALLESRPSLIIHDDWDVQDLSEDDFPETIEDDQEGSSEVVRGRLVFTHMAHLSVILSEILRLVFSSRARRRIDSTPDKLTLLLEQVKPLQIRLKDWFSTLPESLKMDTAASMKLSSVGYLRLCYLMVEVCLHRRLIRTLVSTELPNPTAAHACRAAANERFVNATDFVQRLQAQHLASFWYFASAKCCALIHAFGQVLETTAQSEEEKAFYSRKLKEFKWALKVNSEAGASFMKQALALINHSIRITSQPFDPGSNMTSPASVGFLPQAAEASPEQHQTQWMPNNMVENGNIPYGAFHGDYSALDNSIFPDTDAMFSQFQSDLDGTWLSGLS</sequence>
<evidence type="ECO:0000313" key="5">
    <source>
        <dbReference type="EMBL" id="KAF2168102.1"/>
    </source>
</evidence>
<dbReference type="PROSITE" id="PS00463">
    <property type="entry name" value="ZN2_CY6_FUNGAL_1"/>
    <property type="match status" value="1"/>
</dbReference>